<keyword evidence="1" id="KW-0233">DNA recombination</keyword>
<comment type="caution">
    <text evidence="3">The sequence shown here is derived from an EMBL/GenBank/DDBJ whole genome shotgun (WGS) entry which is preliminary data.</text>
</comment>
<evidence type="ECO:0000259" key="2">
    <source>
        <dbReference type="PROSITE" id="PS51898"/>
    </source>
</evidence>
<sequence>MGSMKGKPRGSKVVKAGSVKIRVRPWQHPTAKKVYWRATYIDSEGRTRDLTRADRAEAIQAASAVARTIHNGMVDLTELPPEKIRMVRAILDLSPTWADVERWGAERRMPKLGVRKAAEQFIAFKEKESSKGLTKHLKSMRSDLFVMAEEMGDETPLARVRATALAEWLDELDVGAKRRKDYRAACVQLWTWARRQELIVVSGEYTEPEKLPMPEVTKKDYVRVLSKEELVFLFKNVRQEFLPWLALGAFSGLRSGEMRAWNKPALDWSMVKLDRGHIDLPASISKTGRRRLVPISPTLAAWLKECKPPKEGPILREPAYEDETGRLGRLLDEHFKREEGWPMNCLRHSYGSHRVAQTQEIGKVAIEMGNSEKIIKDHYLEVRTEEEAEEYFNVLPGTIGEHNRK</sequence>
<accession>A0ABT3G1J5</accession>
<gene>
    <name evidence="3" type="ORF">OJ996_08940</name>
</gene>
<dbReference type="Proteomes" id="UP001165653">
    <property type="component" value="Unassembled WGS sequence"/>
</dbReference>
<dbReference type="Gene3D" id="1.10.443.10">
    <property type="entry name" value="Intergrase catalytic core"/>
    <property type="match status" value="1"/>
</dbReference>
<evidence type="ECO:0000256" key="1">
    <source>
        <dbReference type="ARBA" id="ARBA00023172"/>
    </source>
</evidence>
<evidence type="ECO:0000313" key="3">
    <source>
        <dbReference type="EMBL" id="MCW1913698.1"/>
    </source>
</evidence>
<feature type="domain" description="Tyr recombinase" evidence="2">
    <location>
        <begin position="220"/>
        <end position="392"/>
    </location>
</feature>
<dbReference type="CDD" id="cd00397">
    <property type="entry name" value="DNA_BRE_C"/>
    <property type="match status" value="1"/>
</dbReference>
<dbReference type="EMBL" id="JAPDDR010000004">
    <property type="protein sequence ID" value="MCW1913698.1"/>
    <property type="molecule type" value="Genomic_DNA"/>
</dbReference>
<dbReference type="InterPro" id="IPR011010">
    <property type="entry name" value="DNA_brk_join_enz"/>
</dbReference>
<reference evidence="3" key="1">
    <citation type="submission" date="2022-10" db="EMBL/GenBank/DDBJ databases">
        <title>Luteolibacter sp. GHJ8, whole genome shotgun sequencing project.</title>
        <authorList>
            <person name="Zhao G."/>
            <person name="Shen L."/>
        </authorList>
    </citation>
    <scope>NUCLEOTIDE SEQUENCE</scope>
    <source>
        <strain evidence="3">GHJ8</strain>
    </source>
</reference>
<dbReference type="InterPro" id="IPR013762">
    <property type="entry name" value="Integrase-like_cat_sf"/>
</dbReference>
<keyword evidence="4" id="KW-1185">Reference proteome</keyword>
<protein>
    <submittedName>
        <fullName evidence="3">Site-specific integrase</fullName>
    </submittedName>
</protein>
<name>A0ABT3G1J5_9BACT</name>
<evidence type="ECO:0000313" key="4">
    <source>
        <dbReference type="Proteomes" id="UP001165653"/>
    </source>
</evidence>
<dbReference type="PROSITE" id="PS51898">
    <property type="entry name" value="TYR_RECOMBINASE"/>
    <property type="match status" value="1"/>
</dbReference>
<proteinExistence type="predicted"/>
<dbReference type="InterPro" id="IPR002104">
    <property type="entry name" value="Integrase_catalytic"/>
</dbReference>
<dbReference type="SUPFAM" id="SSF56349">
    <property type="entry name" value="DNA breaking-rejoining enzymes"/>
    <property type="match status" value="1"/>
</dbReference>
<organism evidence="3 4">
    <name type="scientific">Luteolibacter rhizosphaerae</name>
    <dbReference type="NCBI Taxonomy" id="2989719"/>
    <lineage>
        <taxon>Bacteria</taxon>
        <taxon>Pseudomonadati</taxon>
        <taxon>Verrucomicrobiota</taxon>
        <taxon>Verrucomicrobiia</taxon>
        <taxon>Verrucomicrobiales</taxon>
        <taxon>Verrucomicrobiaceae</taxon>
        <taxon>Luteolibacter</taxon>
    </lineage>
</organism>